<dbReference type="GeneID" id="63828723"/>
<proteinExistence type="predicted"/>
<gene>
    <name evidence="2" type="ORF">LAESUDRAFT_751894</name>
</gene>
<feature type="region of interest" description="Disordered" evidence="1">
    <location>
        <begin position="1"/>
        <end position="37"/>
    </location>
</feature>
<protein>
    <submittedName>
        <fullName evidence="2">Uncharacterized protein</fullName>
    </submittedName>
</protein>
<dbReference type="Proteomes" id="UP000076871">
    <property type="component" value="Unassembled WGS sequence"/>
</dbReference>
<evidence type="ECO:0000313" key="2">
    <source>
        <dbReference type="EMBL" id="KZT02774.1"/>
    </source>
</evidence>
<evidence type="ECO:0000256" key="1">
    <source>
        <dbReference type="SAM" id="MobiDB-lite"/>
    </source>
</evidence>
<keyword evidence="3" id="KW-1185">Reference proteome</keyword>
<feature type="region of interest" description="Disordered" evidence="1">
    <location>
        <begin position="203"/>
        <end position="275"/>
    </location>
</feature>
<dbReference type="AlphaFoldDB" id="A0A165CGP5"/>
<dbReference type="EMBL" id="KV427649">
    <property type="protein sequence ID" value="KZT02774.1"/>
    <property type="molecule type" value="Genomic_DNA"/>
</dbReference>
<dbReference type="RefSeq" id="XP_040760514.1">
    <property type="nucleotide sequence ID" value="XM_040911695.1"/>
</dbReference>
<organism evidence="2 3">
    <name type="scientific">Laetiporus sulphureus 93-53</name>
    <dbReference type="NCBI Taxonomy" id="1314785"/>
    <lineage>
        <taxon>Eukaryota</taxon>
        <taxon>Fungi</taxon>
        <taxon>Dikarya</taxon>
        <taxon>Basidiomycota</taxon>
        <taxon>Agaricomycotina</taxon>
        <taxon>Agaricomycetes</taxon>
        <taxon>Polyporales</taxon>
        <taxon>Laetiporus</taxon>
    </lineage>
</organism>
<feature type="compositionally biased region" description="Basic residues" evidence="1">
    <location>
        <begin position="210"/>
        <end position="235"/>
    </location>
</feature>
<accession>A0A165CGP5</accession>
<reference evidence="2 3" key="1">
    <citation type="journal article" date="2016" name="Mol. Biol. Evol.">
        <title>Comparative Genomics of Early-Diverging Mushroom-Forming Fungi Provides Insights into the Origins of Lignocellulose Decay Capabilities.</title>
        <authorList>
            <person name="Nagy L.G."/>
            <person name="Riley R."/>
            <person name="Tritt A."/>
            <person name="Adam C."/>
            <person name="Daum C."/>
            <person name="Floudas D."/>
            <person name="Sun H."/>
            <person name="Yadav J.S."/>
            <person name="Pangilinan J."/>
            <person name="Larsson K.H."/>
            <person name="Matsuura K."/>
            <person name="Barry K."/>
            <person name="Labutti K."/>
            <person name="Kuo R."/>
            <person name="Ohm R.A."/>
            <person name="Bhattacharya S.S."/>
            <person name="Shirouzu T."/>
            <person name="Yoshinaga Y."/>
            <person name="Martin F.M."/>
            <person name="Grigoriev I.V."/>
            <person name="Hibbett D.S."/>
        </authorList>
    </citation>
    <scope>NUCLEOTIDE SEQUENCE [LARGE SCALE GENOMIC DNA]</scope>
    <source>
        <strain evidence="2 3">93-53</strain>
    </source>
</reference>
<name>A0A165CGP5_9APHY</name>
<feature type="compositionally biased region" description="Polar residues" evidence="1">
    <location>
        <begin position="1"/>
        <end position="23"/>
    </location>
</feature>
<dbReference type="InParanoid" id="A0A165CGP5"/>
<sequence>MSTSNELSGASTLSASLQPNAPENNGEKLMPDPEENISAHLHGGLELSNVLVPQGFFESAYFPAIDVPTGNTGDGGSHQELYVSAEEGSSFLDASLGIESGHAESDSLGYSEPVNWPLSNVHETNANYWDRIYEGMRSQFMEDEKYRYHSPVSQSQRWATPLREEAFSLLEPDDGTLVPYKDPYLEEEDGDIWLPVTVSAPLSLKPIPRTPKRRTKGKSPVKKKAKTPRTPKTHMSRSTLPKASPKKRASDNVAGLNTPPTTPARRSARLDEKKKKVVEEQVDELLLKPGQQDV</sequence>
<evidence type="ECO:0000313" key="3">
    <source>
        <dbReference type="Proteomes" id="UP000076871"/>
    </source>
</evidence>